<dbReference type="GO" id="GO:0003676">
    <property type="term" value="F:nucleic acid binding"/>
    <property type="evidence" value="ECO:0007669"/>
    <property type="project" value="InterPro"/>
</dbReference>
<feature type="compositionally biased region" description="Polar residues" evidence="7">
    <location>
        <begin position="1372"/>
        <end position="1400"/>
    </location>
</feature>
<dbReference type="FunFam" id="3.30.460.10:FF:000005">
    <property type="entry name" value="terminal uridylyltransferase 4 isoform X1"/>
    <property type="match status" value="1"/>
</dbReference>
<dbReference type="FunFam" id="1.10.1410.10:FF:000002">
    <property type="entry name" value="terminal uridylyltransferase 4 isoform X1"/>
    <property type="match status" value="1"/>
</dbReference>
<dbReference type="InterPro" id="IPR002058">
    <property type="entry name" value="PAP_assoc"/>
</dbReference>
<protein>
    <submittedName>
        <fullName evidence="9">Terminal uridylyltransferase 4 isoform X1</fullName>
    </submittedName>
</protein>
<evidence type="ECO:0000256" key="3">
    <source>
        <dbReference type="ARBA" id="ARBA00022679"/>
    </source>
</evidence>
<dbReference type="GO" id="GO:0008270">
    <property type="term" value="F:zinc ion binding"/>
    <property type="evidence" value="ECO:0007669"/>
    <property type="project" value="UniProtKB-KW"/>
</dbReference>
<evidence type="ECO:0000256" key="6">
    <source>
        <dbReference type="PROSITE-ProRule" id="PRU00047"/>
    </source>
</evidence>
<evidence type="ECO:0000256" key="2">
    <source>
        <dbReference type="ARBA" id="ARBA00001946"/>
    </source>
</evidence>
<dbReference type="SUPFAM" id="SSF57756">
    <property type="entry name" value="Retrovirus zinc finger-like domains"/>
    <property type="match status" value="1"/>
</dbReference>
<dbReference type="Gene3D" id="4.10.60.10">
    <property type="entry name" value="Zinc finger, CCHC-type"/>
    <property type="match status" value="1"/>
</dbReference>
<dbReference type="Pfam" id="PF22600">
    <property type="entry name" value="MTPAP-like_central"/>
    <property type="match status" value="1"/>
</dbReference>
<proteinExistence type="predicted"/>
<dbReference type="Gene3D" id="1.10.1410.10">
    <property type="match status" value="2"/>
</dbReference>
<comment type="cofactor">
    <cofactor evidence="1">
        <name>Mn(2+)</name>
        <dbReference type="ChEBI" id="CHEBI:29035"/>
    </cofactor>
</comment>
<keyword evidence="6" id="KW-0862">Zinc</keyword>
<dbReference type="InterPro" id="IPR001878">
    <property type="entry name" value="Znf_CCHC"/>
</dbReference>
<feature type="compositionally biased region" description="Low complexity" evidence="7">
    <location>
        <begin position="1478"/>
        <end position="1489"/>
    </location>
</feature>
<feature type="region of interest" description="Disordered" evidence="7">
    <location>
        <begin position="1456"/>
        <end position="1489"/>
    </location>
</feature>
<gene>
    <name evidence="9" type="ORF">PODLI_1B006428</name>
</gene>
<feature type="compositionally biased region" description="Basic and acidic residues" evidence="7">
    <location>
        <begin position="1"/>
        <end position="27"/>
    </location>
</feature>
<keyword evidence="5" id="KW-0460">Magnesium</keyword>
<dbReference type="Pfam" id="PF00098">
    <property type="entry name" value="zf-CCHC"/>
    <property type="match status" value="2"/>
</dbReference>
<dbReference type="SMART" id="SM00343">
    <property type="entry name" value="ZnF_C2HC"/>
    <property type="match status" value="3"/>
</dbReference>
<evidence type="ECO:0000256" key="4">
    <source>
        <dbReference type="ARBA" id="ARBA00022723"/>
    </source>
</evidence>
<feature type="compositionally biased region" description="Basic and acidic residues" evidence="7">
    <location>
        <begin position="67"/>
        <end position="76"/>
    </location>
</feature>
<feature type="compositionally biased region" description="Basic and acidic residues" evidence="7">
    <location>
        <begin position="663"/>
        <end position="673"/>
    </location>
</feature>
<keyword evidence="4" id="KW-0479">Metal-binding</keyword>
<evidence type="ECO:0000256" key="1">
    <source>
        <dbReference type="ARBA" id="ARBA00001936"/>
    </source>
</evidence>
<dbReference type="InterPro" id="IPR036875">
    <property type="entry name" value="Znf_CCHC_sf"/>
</dbReference>
<feature type="region of interest" description="Disordered" evidence="7">
    <location>
        <begin position="526"/>
        <end position="569"/>
    </location>
</feature>
<dbReference type="Pfam" id="PF03828">
    <property type="entry name" value="PAP_assoc"/>
    <property type="match status" value="2"/>
</dbReference>
<dbReference type="Proteomes" id="UP001178461">
    <property type="component" value="Chromosome 6"/>
</dbReference>
<keyword evidence="9" id="KW-0548">Nucleotidyltransferase</keyword>
<dbReference type="CDD" id="cd05402">
    <property type="entry name" value="NT_PAP_TUTase"/>
    <property type="match status" value="2"/>
</dbReference>
<dbReference type="SUPFAM" id="SSF81631">
    <property type="entry name" value="PAP/OAS1 substrate-binding domain"/>
    <property type="match status" value="2"/>
</dbReference>
<feature type="compositionally biased region" description="Polar residues" evidence="7">
    <location>
        <begin position="547"/>
        <end position="558"/>
    </location>
</feature>
<dbReference type="GO" id="GO:0050265">
    <property type="term" value="F:RNA uridylyltransferase activity"/>
    <property type="evidence" value="ECO:0007669"/>
    <property type="project" value="TreeGrafter"/>
</dbReference>
<dbReference type="InterPro" id="IPR054708">
    <property type="entry name" value="MTPAP-like_central"/>
</dbReference>
<organism evidence="9 10">
    <name type="scientific">Podarcis lilfordi</name>
    <name type="common">Lilford's wall lizard</name>
    <dbReference type="NCBI Taxonomy" id="74358"/>
    <lineage>
        <taxon>Eukaryota</taxon>
        <taxon>Metazoa</taxon>
        <taxon>Chordata</taxon>
        <taxon>Craniata</taxon>
        <taxon>Vertebrata</taxon>
        <taxon>Euteleostomi</taxon>
        <taxon>Lepidosauria</taxon>
        <taxon>Squamata</taxon>
        <taxon>Bifurcata</taxon>
        <taxon>Unidentata</taxon>
        <taxon>Episquamata</taxon>
        <taxon>Laterata</taxon>
        <taxon>Lacertibaenia</taxon>
        <taxon>Lacertidae</taxon>
        <taxon>Podarcis</taxon>
    </lineage>
</organism>
<dbReference type="Gene3D" id="3.30.460.10">
    <property type="entry name" value="Beta Polymerase, domain 2"/>
    <property type="match status" value="2"/>
</dbReference>
<feature type="region of interest" description="Disordered" evidence="7">
    <location>
        <begin position="1331"/>
        <end position="1426"/>
    </location>
</feature>
<evidence type="ECO:0000256" key="5">
    <source>
        <dbReference type="ARBA" id="ARBA00022842"/>
    </source>
</evidence>
<feature type="compositionally biased region" description="Low complexity" evidence="7">
    <location>
        <begin position="1357"/>
        <end position="1371"/>
    </location>
</feature>
<dbReference type="PROSITE" id="PS50158">
    <property type="entry name" value="ZF_CCHC"/>
    <property type="match status" value="2"/>
</dbReference>
<evidence type="ECO:0000313" key="10">
    <source>
        <dbReference type="Proteomes" id="UP001178461"/>
    </source>
</evidence>
<feature type="compositionally biased region" description="Polar residues" evidence="7">
    <location>
        <begin position="1331"/>
        <end position="1342"/>
    </location>
</feature>
<feature type="region of interest" description="Disordered" evidence="7">
    <location>
        <begin position="1"/>
        <end position="78"/>
    </location>
</feature>
<keyword evidence="3" id="KW-0808">Transferase</keyword>
<keyword evidence="10" id="KW-1185">Reference proteome</keyword>
<dbReference type="GO" id="GO:0031123">
    <property type="term" value="P:RNA 3'-end processing"/>
    <property type="evidence" value="ECO:0007669"/>
    <property type="project" value="TreeGrafter"/>
</dbReference>
<dbReference type="SUPFAM" id="SSF81301">
    <property type="entry name" value="Nucleotidyltransferase"/>
    <property type="match status" value="2"/>
</dbReference>
<evidence type="ECO:0000256" key="7">
    <source>
        <dbReference type="SAM" id="MobiDB-lite"/>
    </source>
</evidence>
<name>A0AA35KFH4_9SAUR</name>
<dbReference type="InterPro" id="IPR045100">
    <property type="entry name" value="TUT4/7_NTP_transf"/>
</dbReference>
<reference evidence="9" key="1">
    <citation type="submission" date="2022-12" db="EMBL/GenBank/DDBJ databases">
        <authorList>
            <person name="Alioto T."/>
            <person name="Alioto T."/>
            <person name="Gomez Garrido J."/>
        </authorList>
    </citation>
    <scope>NUCLEOTIDE SEQUENCE</scope>
</reference>
<dbReference type="PANTHER" id="PTHR12271">
    <property type="entry name" value="POLY A POLYMERASE CID PAP -RELATED"/>
    <property type="match status" value="1"/>
</dbReference>
<dbReference type="InterPro" id="IPR043519">
    <property type="entry name" value="NT_sf"/>
</dbReference>
<sequence length="1625" mass="183107">MEEGKSSKTGNHDTRKSARIVCEESKAVRVTTSQNYKTNKNDKSIKEAGKSSSGGSSCKKNKQNDVCPEKSGENKSCKTNSCIAGCRDMGSNIQDQCKAKRLPNVPAEVDDPKQIRAQHMVENLSSSHISENGASTESLPSAQRRSSELENPPGDDISKINTNQPGDSVKSGLDLGPMEHKSEDSCKIKNSDSAKEANSEADYLENIVVIDESTLTAEQQLGLKQAEERLERDYIIRLEKRSPEYSNCQYLCKLCLVHIENIQGAHKHIKEKRHKKNIMEKQEENELRALPPPSPAQVTALSFTLMEAAKEQGISDNDFKIRQEIVWDMEKIIQQHLPECSLRMYGSCLTRFAFKTSDINIDIKFPSTMSHPDVLIQVLDILKNSASYSDVESDFHAKVPVVFCKDVKSGLTCKVSAGNDVACLTTDLLAALGKLEPVLVPLVLAFRYWARLCHIDCQAEGGIPSYSFALMVIFFLQQREPRILPSYLGNWIEGFDSKKADDYQLKGIEDEKFIVWEYKPSNNGAGKNLNGVEGKAKGEQHRGGNKSAASLETDTQTNPKEKNGKSPLALETPHQISLGQLWLELLKFYTLEFALEEYVISIRVQELLTRENKTWPKRRIAIEDPFALKRNVARSLNSQMVFEYILERFRTAYKYFACPQNKDGSKSKLDTKKKEKGKIGSKKTGEPVTNCCLPQQANITEKQNTGHACIIQESNECSEMEPTSRRCTENLESLLVKKPEIENIDSQDKEETVSLSTNECCELQQKSKAKNDQEPSDEEELSQHCVFSEHRSLDADSVSELSDAESLQISVTEYPQKSMCSGTSTSATSHNCKAVAEIQDSKDEVTTEDMHYVFDKFILTSGKPPTIVCSICKRDGHSKNDCPEDFKKIDLKPLPPMTSRFREILDLVCKRCFDELSPPFSEQQNREQILASLERFIRKEYNDKARLCLFGSSKNGFGFRDSDLDICMTLEGHENAEKLNCKEIIENLAKILKKHPGLRNILPITTAKVPIVKFEHRRSGLEGDISLYNTLAQHNTRMLATYAAIDPRVQYLGYTMKVFAKRCDIGDASRGSLSSYAYILMVLYFLQQRDPPVIPVLQEIFDGQQIPQRMVDGWNAFFFDDTEELKNRLPSLGKNTESLGELWLGLLRFYTEEFDFKEYVISIRQKKLLTTFEKQWTSKCIAIEDPFDLNHNLGAGVSRKMTNFIMKALINGRKLFGTPFYPVLGREAEYFFNSKVLTDGELAPNDRCCRVCGKIGHYMKDCPKKRRVKKKENERDDEKEVKEEDRETREKRCFICGDVGHVRRDCPEFKQSRQRSNGSLGTPLVRSLVNSQQVTGSIQQQVERPLRARQTSECSDSRQSSYSPQPQQFTQNSSPPTSINQTQPQPISQSKHALQPQQGAQPPHQVQLPLFNFPQSPPGQYATLPNLGLFQMHPHHHHHHHHHHHQIQLPNTSWPVIHSAPGNPSHAANVPFSVRAGSSSSPPNNQSSVSLNDPSIIFAQPAARPVGIPSSTHEGHWHNPVTLSSLVNNGTVGNSDQGFPGQFGKANPPPPPVPWDHGTPAHFPLLRGTWPYNISPNYMQQGNASYPLNKPFYPQAGLLMQNNQRFSLLSQGHPHLNMNFIQQKK</sequence>
<evidence type="ECO:0000259" key="8">
    <source>
        <dbReference type="PROSITE" id="PS50158"/>
    </source>
</evidence>
<evidence type="ECO:0000313" key="9">
    <source>
        <dbReference type="EMBL" id="CAI5777165.1"/>
    </source>
</evidence>
<feature type="compositionally biased region" description="Basic and acidic residues" evidence="7">
    <location>
        <begin position="177"/>
        <end position="198"/>
    </location>
</feature>
<feature type="domain" description="CCHC-type" evidence="8">
    <location>
        <begin position="1249"/>
        <end position="1264"/>
    </location>
</feature>
<dbReference type="Pfam" id="PF19088">
    <property type="entry name" value="TUTase"/>
    <property type="match status" value="1"/>
</dbReference>
<keyword evidence="6" id="KW-0863">Zinc-finger</keyword>
<dbReference type="PANTHER" id="PTHR12271:SF49">
    <property type="entry name" value="TERMINAL URIDYLYLTRANSFERASE 4"/>
    <property type="match status" value="1"/>
</dbReference>
<feature type="region of interest" description="Disordered" evidence="7">
    <location>
        <begin position="101"/>
        <end position="199"/>
    </location>
</feature>
<accession>A0AA35KFH4</accession>
<feature type="compositionally biased region" description="Basic and acidic residues" evidence="7">
    <location>
        <begin position="39"/>
        <end position="49"/>
    </location>
</feature>
<dbReference type="EMBL" id="OX395131">
    <property type="protein sequence ID" value="CAI5777165.1"/>
    <property type="molecule type" value="Genomic_DNA"/>
</dbReference>
<comment type="cofactor">
    <cofactor evidence="2">
        <name>Mg(2+)</name>
        <dbReference type="ChEBI" id="CHEBI:18420"/>
    </cofactor>
</comment>
<feature type="compositionally biased region" description="Polar residues" evidence="7">
    <location>
        <begin position="123"/>
        <end position="144"/>
    </location>
</feature>
<feature type="region of interest" description="Disordered" evidence="7">
    <location>
        <begin position="663"/>
        <end position="684"/>
    </location>
</feature>
<feature type="domain" description="CCHC-type" evidence="8">
    <location>
        <begin position="1292"/>
        <end position="1308"/>
    </location>
</feature>